<reference evidence="1" key="1">
    <citation type="submission" date="2023-06" db="EMBL/GenBank/DDBJ databases">
        <title>Genome-scale phylogeny and comparative genomics of the fungal order Sordariales.</title>
        <authorList>
            <consortium name="Lawrence Berkeley National Laboratory"/>
            <person name="Hensen N."/>
            <person name="Bonometti L."/>
            <person name="Westerberg I."/>
            <person name="Brannstrom I.O."/>
            <person name="Guillou S."/>
            <person name="Cros-Aarteil S."/>
            <person name="Calhoun S."/>
            <person name="Haridas S."/>
            <person name="Kuo A."/>
            <person name="Mondo S."/>
            <person name="Pangilinan J."/>
            <person name="Riley R."/>
            <person name="Labutti K."/>
            <person name="Andreopoulos B."/>
            <person name="Lipzen A."/>
            <person name="Chen C."/>
            <person name="Yanf M."/>
            <person name="Daum C."/>
            <person name="Ng V."/>
            <person name="Clum A."/>
            <person name="Steindorff A."/>
            <person name="Ohm R."/>
            <person name="Martin F."/>
            <person name="Silar P."/>
            <person name="Natvig D."/>
            <person name="Lalanne C."/>
            <person name="Gautier V."/>
            <person name="Ament-Velasquez S.L."/>
            <person name="Kruys A."/>
            <person name="Hutchinson M.I."/>
            <person name="Powell A.J."/>
            <person name="Barry K."/>
            <person name="Miller A.N."/>
            <person name="Grigoriev I.V."/>
            <person name="Debuchy R."/>
            <person name="Gladieux P."/>
            <person name="Thoren M.H."/>
            <person name="Johannesson H."/>
        </authorList>
    </citation>
    <scope>NUCLEOTIDE SEQUENCE</scope>
    <source>
        <strain evidence="1">CBS 540.89</strain>
    </source>
</reference>
<name>A0AA40AEJ1_9PEZI</name>
<organism evidence="1 2">
    <name type="scientific">Apiosordaria backusii</name>
    <dbReference type="NCBI Taxonomy" id="314023"/>
    <lineage>
        <taxon>Eukaryota</taxon>
        <taxon>Fungi</taxon>
        <taxon>Dikarya</taxon>
        <taxon>Ascomycota</taxon>
        <taxon>Pezizomycotina</taxon>
        <taxon>Sordariomycetes</taxon>
        <taxon>Sordariomycetidae</taxon>
        <taxon>Sordariales</taxon>
        <taxon>Lasiosphaeriaceae</taxon>
        <taxon>Apiosordaria</taxon>
    </lineage>
</organism>
<sequence length="205" mass="22344">MSVLNLRGSDQILSATLSTSLHHLEVRGTQYRDALTKAFKMRSETDQNLVMTPYTTGPVMTPDIRDARVKFLTKSNELFPSPIPLACVFRVAIAVDFTAAANEGKIYGGGSTPVLRLELKSETECDVLTPGPLTLYDSMACLSHSRRHSCTAALEATLFSFAAQMAHQKKVKLLPHLVVPPLASVSLSVKISYVATLRTRPIATL</sequence>
<accession>A0AA40AEJ1</accession>
<evidence type="ECO:0000313" key="1">
    <source>
        <dbReference type="EMBL" id="KAK0714398.1"/>
    </source>
</evidence>
<gene>
    <name evidence="1" type="ORF">B0T21DRAFT_70730</name>
</gene>
<dbReference type="EMBL" id="JAUKTV010000015">
    <property type="protein sequence ID" value="KAK0714398.1"/>
    <property type="molecule type" value="Genomic_DNA"/>
</dbReference>
<dbReference type="Proteomes" id="UP001172159">
    <property type="component" value="Unassembled WGS sequence"/>
</dbReference>
<comment type="caution">
    <text evidence="1">The sequence shown here is derived from an EMBL/GenBank/DDBJ whole genome shotgun (WGS) entry which is preliminary data.</text>
</comment>
<proteinExistence type="predicted"/>
<protein>
    <submittedName>
        <fullName evidence="1">Uncharacterized protein</fullName>
    </submittedName>
</protein>
<evidence type="ECO:0000313" key="2">
    <source>
        <dbReference type="Proteomes" id="UP001172159"/>
    </source>
</evidence>
<dbReference type="AlphaFoldDB" id="A0AA40AEJ1"/>
<keyword evidence="2" id="KW-1185">Reference proteome</keyword>